<dbReference type="InterPro" id="IPR005018">
    <property type="entry name" value="DOMON_domain"/>
</dbReference>
<dbReference type="GO" id="GO:0042420">
    <property type="term" value="P:dopamine catabolic process"/>
    <property type="evidence" value="ECO:0007669"/>
    <property type="project" value="TreeGrafter"/>
</dbReference>
<evidence type="ECO:0000259" key="2">
    <source>
        <dbReference type="PROSITE" id="PS50836"/>
    </source>
</evidence>
<dbReference type="RefSeq" id="WP_123868691.1">
    <property type="nucleotide sequence ID" value="NZ_CP033931.1"/>
</dbReference>
<keyword evidence="4" id="KW-1185">Reference proteome</keyword>
<evidence type="ECO:0000313" key="4">
    <source>
        <dbReference type="Proteomes" id="UP000271193"/>
    </source>
</evidence>
<organism evidence="3 4">
    <name type="scientific">Chryseobacterium bernardetii</name>
    <dbReference type="NCBI Taxonomy" id="1241978"/>
    <lineage>
        <taxon>Bacteria</taxon>
        <taxon>Pseudomonadati</taxon>
        <taxon>Bacteroidota</taxon>
        <taxon>Flavobacteriia</taxon>
        <taxon>Flavobacteriales</taxon>
        <taxon>Weeksellaceae</taxon>
        <taxon>Chryseobacterium group</taxon>
        <taxon>Chryseobacterium</taxon>
    </lineage>
</organism>
<dbReference type="Pfam" id="PF03351">
    <property type="entry name" value="DOMON"/>
    <property type="match status" value="1"/>
</dbReference>
<dbReference type="PANTHER" id="PTHR10157">
    <property type="entry name" value="DOPAMINE BETA HYDROXYLASE RELATED"/>
    <property type="match status" value="1"/>
</dbReference>
<dbReference type="GO" id="GO:0004500">
    <property type="term" value="F:dopamine beta-monooxygenase activity"/>
    <property type="evidence" value="ECO:0007669"/>
    <property type="project" value="InterPro"/>
</dbReference>
<reference evidence="4" key="1">
    <citation type="submission" date="2018-11" db="EMBL/GenBank/DDBJ databases">
        <title>Proposal to divide the Flavobacteriaceae and reorganize its genera based on Amino Acid Identity values calculated from whole genome sequences.</title>
        <authorList>
            <person name="Nicholson A.C."/>
            <person name="Gulvik C.A."/>
            <person name="Whitney A.M."/>
            <person name="Humrighouse B.W."/>
            <person name="Bell M."/>
            <person name="Holmes B."/>
            <person name="Steigerwalt A.G."/>
            <person name="Villarma A."/>
            <person name="Sheth M."/>
            <person name="Batra D."/>
            <person name="Pryor J."/>
            <person name="Bernardet J.-F."/>
            <person name="Hugo C."/>
            <person name="Kampfer P."/>
            <person name="Newman J."/>
            <person name="McQuiston J.R."/>
        </authorList>
    </citation>
    <scope>NUCLEOTIDE SEQUENCE [LARGE SCALE GENOMIC DNA]</scope>
    <source>
        <strain evidence="4">G0229</strain>
    </source>
</reference>
<keyword evidence="1" id="KW-0732">Signal</keyword>
<dbReference type="Pfam" id="PF18962">
    <property type="entry name" value="Por_Secre_tail"/>
    <property type="match status" value="1"/>
</dbReference>
<dbReference type="EMBL" id="CP033932">
    <property type="protein sequence ID" value="AZB23544.1"/>
    <property type="molecule type" value="Genomic_DNA"/>
</dbReference>
<dbReference type="GO" id="GO:0042421">
    <property type="term" value="P:norepinephrine biosynthetic process"/>
    <property type="evidence" value="ECO:0007669"/>
    <property type="project" value="TreeGrafter"/>
</dbReference>
<dbReference type="InterPro" id="IPR026444">
    <property type="entry name" value="Secre_tail"/>
</dbReference>
<feature type="domain" description="DOMON" evidence="2">
    <location>
        <begin position="31"/>
        <end position="147"/>
    </location>
</feature>
<name>A0A3G6U2C4_9FLAO</name>
<dbReference type="PANTHER" id="PTHR10157:SF23">
    <property type="entry name" value="MOXD1 HOMOLOG 1"/>
    <property type="match status" value="1"/>
</dbReference>
<dbReference type="CDD" id="cd09631">
    <property type="entry name" value="DOMON_DOH"/>
    <property type="match status" value="1"/>
</dbReference>
<dbReference type="GO" id="GO:0005615">
    <property type="term" value="C:extracellular space"/>
    <property type="evidence" value="ECO:0007669"/>
    <property type="project" value="TreeGrafter"/>
</dbReference>
<evidence type="ECO:0000313" key="3">
    <source>
        <dbReference type="EMBL" id="AZB23544.1"/>
    </source>
</evidence>
<gene>
    <name evidence="3" type="ORF">EG339_02340</name>
</gene>
<dbReference type="AlphaFoldDB" id="A0A3G6U2C4"/>
<dbReference type="InterPro" id="IPR000945">
    <property type="entry name" value="DBH-like"/>
</dbReference>
<dbReference type="GO" id="GO:0030667">
    <property type="term" value="C:secretory granule membrane"/>
    <property type="evidence" value="ECO:0007669"/>
    <property type="project" value="TreeGrafter"/>
</dbReference>
<sequence length="259" mass="27886">MKRIVFFLSLLVGVSSFSQQKSTGDMTLSGNGMIANFTLDNTTSKVTLVLKGPSDRWFGFGIGVDQGFSMSAGDALVYTTQTTPALTDRNFSGIMQPPVDATQNWTIVSDNVNAGIRTLTLTRDLTNSDTNDYQLPYSTTNTINIAGVRPGSATFNVASGHGGVAGYATGTFASVLGTNDLAIESKKVVLYPNPAKATVSFKNFDKIKSVDIYDAAGRKVKSVKPESESMSVEDLRPGNYYIEILLKDGNLSYEKLIKE</sequence>
<dbReference type="KEGG" id="cben:EG339_02340"/>
<protein>
    <submittedName>
        <fullName evidence="3">T9SS C-terminal target domain-containing protein</fullName>
    </submittedName>
</protein>
<proteinExistence type="predicted"/>
<dbReference type="NCBIfam" id="TIGR04183">
    <property type="entry name" value="Por_Secre_tail"/>
    <property type="match status" value="1"/>
</dbReference>
<dbReference type="InterPro" id="IPR045266">
    <property type="entry name" value="DOH_DOMON"/>
</dbReference>
<dbReference type="GO" id="GO:0006589">
    <property type="term" value="P:octopamine biosynthetic process"/>
    <property type="evidence" value="ECO:0007669"/>
    <property type="project" value="TreeGrafter"/>
</dbReference>
<accession>A0A3G6U2C4</accession>
<dbReference type="Proteomes" id="UP000271193">
    <property type="component" value="Chromosome"/>
</dbReference>
<dbReference type="OrthoDB" id="667194at2"/>
<dbReference type="PROSITE" id="PS50836">
    <property type="entry name" value="DOMON"/>
    <property type="match status" value="1"/>
</dbReference>
<dbReference type="GeneID" id="99063639"/>
<evidence type="ECO:0000256" key="1">
    <source>
        <dbReference type="ARBA" id="ARBA00022729"/>
    </source>
</evidence>